<evidence type="ECO:0000313" key="4">
    <source>
        <dbReference type="Proteomes" id="UP000260457"/>
    </source>
</evidence>
<accession>A0AAX0S6J3</accession>
<dbReference type="Proteomes" id="UP000260457">
    <property type="component" value="Chromosome"/>
</dbReference>
<gene>
    <name evidence="2" type="ORF">CN689_02910</name>
    <name evidence="1" type="ORF">DTO10_18970</name>
</gene>
<evidence type="ECO:0000313" key="2">
    <source>
        <dbReference type="EMBL" id="PEJ36811.1"/>
    </source>
</evidence>
<protein>
    <submittedName>
        <fullName evidence="2">Uncharacterized protein</fullName>
    </submittedName>
</protein>
<reference evidence="2 3" key="1">
    <citation type="submission" date="2017-09" db="EMBL/GenBank/DDBJ databases">
        <title>Large-scale bioinformatics analysis of Bacillus genomes uncovers conserved roles of natural products in bacterial physiology.</title>
        <authorList>
            <consortium name="Agbiome Team Llc"/>
            <person name="Bleich R.M."/>
            <person name="Kirk G.J."/>
            <person name="Santa Maria K.C."/>
            <person name="Allen S.E."/>
            <person name="Farag S."/>
            <person name="Shank E.A."/>
            <person name="Bowers A."/>
        </authorList>
    </citation>
    <scope>NUCLEOTIDE SEQUENCE [LARGE SCALE GENOMIC DNA]</scope>
    <source>
        <strain evidence="2 3">AFS003229</strain>
    </source>
</reference>
<dbReference type="EMBL" id="CP030926">
    <property type="protein sequence ID" value="AXN40247.1"/>
    <property type="molecule type" value="Genomic_DNA"/>
</dbReference>
<dbReference type="EMBL" id="NUEQ01000007">
    <property type="protein sequence ID" value="PEJ36811.1"/>
    <property type="molecule type" value="Genomic_DNA"/>
</dbReference>
<proteinExistence type="predicted"/>
<dbReference type="AlphaFoldDB" id="A0AAX0S6J3"/>
<dbReference type="KEGG" id="pbut:DTO10_18970"/>
<organism evidence="2 3">
    <name type="scientific">Peribacillus butanolivorans</name>
    <dbReference type="NCBI Taxonomy" id="421767"/>
    <lineage>
        <taxon>Bacteria</taxon>
        <taxon>Bacillati</taxon>
        <taxon>Bacillota</taxon>
        <taxon>Bacilli</taxon>
        <taxon>Bacillales</taxon>
        <taxon>Bacillaceae</taxon>
        <taxon>Peribacillus</taxon>
    </lineage>
</organism>
<name>A0AAX0S6J3_9BACI</name>
<dbReference type="RefSeq" id="WP_098174833.1">
    <property type="nucleotide sequence ID" value="NZ_CP030926.1"/>
</dbReference>
<dbReference type="GeneID" id="95400300"/>
<sequence>MFCTILTYTQQSINIKVYDEKSSKVYEKEGVLTLSTTNNELKITRDFSRGIEIEGLETGGL</sequence>
<keyword evidence="4" id="KW-1185">Reference proteome</keyword>
<reference evidence="1 4" key="2">
    <citation type="submission" date="2018-07" db="EMBL/GenBank/DDBJ databases">
        <title>The molecular basis for the intramolecular migration of carboxyl group in the catabolism of para-hydroxybenzoate via gentisate.</title>
        <authorList>
            <person name="Zhao H."/>
            <person name="Xu Y."/>
            <person name="Lin S."/>
            <person name="Spain J.C."/>
            <person name="Zhou N.-Y."/>
        </authorList>
    </citation>
    <scope>NUCLEOTIDE SEQUENCE [LARGE SCALE GENOMIC DNA]</scope>
    <source>
        <strain evidence="1 4">PHB-7a</strain>
    </source>
</reference>
<evidence type="ECO:0000313" key="3">
    <source>
        <dbReference type="Proteomes" id="UP000220106"/>
    </source>
</evidence>
<dbReference type="Proteomes" id="UP000220106">
    <property type="component" value="Unassembled WGS sequence"/>
</dbReference>
<evidence type="ECO:0000313" key="1">
    <source>
        <dbReference type="EMBL" id="AXN40247.1"/>
    </source>
</evidence>